<dbReference type="PANTHER" id="PTHR10424">
    <property type="entry name" value="VIRAL ENVELOPE PROTEIN"/>
    <property type="match status" value="1"/>
</dbReference>
<evidence type="ECO:0000313" key="3">
    <source>
        <dbReference type="Proteomes" id="UP000525416"/>
    </source>
</evidence>
<evidence type="ECO:0000256" key="1">
    <source>
        <dbReference type="ARBA" id="ARBA00023157"/>
    </source>
</evidence>
<dbReference type="PANTHER" id="PTHR10424:SF73">
    <property type="entry name" value="ENDOGENOUS RETROVIRUS GROUP FC1 ENV POLYPROTEIN-RELATED"/>
    <property type="match status" value="1"/>
</dbReference>
<dbReference type="SUPFAM" id="SSF58069">
    <property type="entry name" value="Virus ectodomain"/>
    <property type="match status" value="1"/>
</dbReference>
<dbReference type="Pfam" id="PF00429">
    <property type="entry name" value="TLV_coat"/>
    <property type="match status" value="1"/>
</dbReference>
<dbReference type="AlphaFoldDB" id="A0A7L1KAN6"/>
<dbReference type="OrthoDB" id="8949317at2759"/>
<keyword evidence="1" id="KW-1015">Disulfide bond</keyword>
<accession>A0A7L1KAN6</accession>
<keyword evidence="3" id="KW-1185">Reference proteome</keyword>
<name>A0A7L1KAN6_RYNNI</name>
<proteinExistence type="predicted"/>
<feature type="non-terminal residue" evidence="2">
    <location>
        <position position="95"/>
    </location>
</feature>
<reference evidence="2 3" key="1">
    <citation type="submission" date="2019-09" db="EMBL/GenBank/DDBJ databases">
        <title>Bird 10,000 Genomes (B10K) Project - Family phase.</title>
        <authorList>
            <person name="Zhang G."/>
        </authorList>
    </citation>
    <scope>NUCLEOTIDE SEQUENCE [LARGE SCALE GENOMIC DNA]</scope>
    <source>
        <strain evidence="2">B10K-DU-002-16</strain>
        <tissue evidence="2">Muscle</tissue>
    </source>
</reference>
<organism evidence="2 3">
    <name type="scientific">Rynchops niger</name>
    <name type="common">Black skimmer</name>
    <dbReference type="NCBI Taxonomy" id="227184"/>
    <lineage>
        <taxon>Eukaryota</taxon>
        <taxon>Metazoa</taxon>
        <taxon>Chordata</taxon>
        <taxon>Craniata</taxon>
        <taxon>Vertebrata</taxon>
        <taxon>Euteleostomi</taxon>
        <taxon>Archelosauria</taxon>
        <taxon>Archosauria</taxon>
        <taxon>Dinosauria</taxon>
        <taxon>Saurischia</taxon>
        <taxon>Theropoda</taxon>
        <taxon>Coelurosauria</taxon>
        <taxon>Aves</taxon>
        <taxon>Neognathae</taxon>
        <taxon>Neoaves</taxon>
        <taxon>Charadriiformes</taxon>
        <taxon>Laridae</taxon>
        <taxon>Rynchops</taxon>
    </lineage>
</organism>
<feature type="non-terminal residue" evidence="2">
    <location>
        <position position="1"/>
    </location>
</feature>
<dbReference type="EMBL" id="VXBH01008397">
    <property type="protein sequence ID" value="NXN60178.1"/>
    <property type="molecule type" value="Genomic_DNA"/>
</dbReference>
<gene>
    <name evidence="2" type="primary">Ervw1</name>
    <name evidence="2" type="ORF">RYNNIG_R15600</name>
</gene>
<dbReference type="InterPro" id="IPR018154">
    <property type="entry name" value="TLV/ENV_coat_polyprotein"/>
</dbReference>
<protein>
    <submittedName>
        <fullName evidence="2">SYCY1 protein</fullName>
    </submittedName>
</protein>
<sequence length="95" mass="9968">TGFHSFLRAVIPSLGVQQLERAIVNISAEMEIIANATAAALAGLQIEVQSLKAVVWQNREALDLLTAQAGGVCTLINASCCTFVDQSGVVLSNVQ</sequence>
<comment type="caution">
    <text evidence="2">The sequence shown here is derived from an EMBL/GenBank/DDBJ whole genome shotgun (WGS) entry which is preliminary data.</text>
</comment>
<dbReference type="Proteomes" id="UP000525416">
    <property type="component" value="Unassembled WGS sequence"/>
</dbReference>
<dbReference type="Gene3D" id="1.10.287.210">
    <property type="match status" value="1"/>
</dbReference>
<evidence type="ECO:0000313" key="2">
    <source>
        <dbReference type="EMBL" id="NXN60178.1"/>
    </source>
</evidence>